<dbReference type="SMART" id="SM00421">
    <property type="entry name" value="HTH_LUXR"/>
    <property type="match status" value="1"/>
</dbReference>
<dbReference type="EMBL" id="SZQA01000006">
    <property type="protein sequence ID" value="TKK89527.1"/>
    <property type="molecule type" value="Genomic_DNA"/>
</dbReference>
<dbReference type="InterPro" id="IPR016032">
    <property type="entry name" value="Sig_transdc_resp-reg_C-effctor"/>
</dbReference>
<dbReference type="GO" id="GO:0000160">
    <property type="term" value="P:phosphorelay signal transduction system"/>
    <property type="evidence" value="ECO:0007669"/>
    <property type="project" value="InterPro"/>
</dbReference>
<dbReference type="CDD" id="cd06170">
    <property type="entry name" value="LuxR_C_like"/>
    <property type="match status" value="1"/>
</dbReference>
<protein>
    <submittedName>
        <fullName evidence="5">Response regulator transcription factor</fullName>
    </submittedName>
</protein>
<dbReference type="SMART" id="SM00448">
    <property type="entry name" value="REC"/>
    <property type="match status" value="1"/>
</dbReference>
<dbReference type="AlphaFoldDB" id="A0A4U3MMY1"/>
<dbReference type="OrthoDB" id="9808843at2"/>
<reference evidence="5 6" key="1">
    <citation type="submission" date="2019-04" db="EMBL/GenBank/DDBJ databases">
        <title>Herbidospora sp. NEAU-GS14.nov., a novel actinomycete isolated from soil.</title>
        <authorList>
            <person name="Han L."/>
        </authorList>
    </citation>
    <scope>NUCLEOTIDE SEQUENCE [LARGE SCALE GENOMIC DNA]</scope>
    <source>
        <strain evidence="5 6">NEAU-GS14</strain>
    </source>
</reference>
<dbReference type="GO" id="GO:0003677">
    <property type="term" value="F:DNA binding"/>
    <property type="evidence" value="ECO:0007669"/>
    <property type="project" value="UniProtKB-KW"/>
</dbReference>
<feature type="domain" description="HTH luxR-type" evidence="3">
    <location>
        <begin position="134"/>
        <end position="199"/>
    </location>
</feature>
<sequence length="215" mass="22632">MIRVLLAEDHGVVRGALTVLLNLTGDIEVVAETDRGDKVVAQALAARPDVAVVDIEMPGADGIEATCRLRQALPTCRVLILTALAQTTLLKRAMDAGASGFLLKDAPTERLAESIRRIAAGERVIDASLAVAAMTASASLLTEREADVLRLVGLGATTGEIAAELHLSAATVRNYISNIITKTGARNRTDAVRIAVDSGWIERPRPNAAAPAARR</sequence>
<dbReference type="SUPFAM" id="SSF52172">
    <property type="entry name" value="CheY-like"/>
    <property type="match status" value="1"/>
</dbReference>
<dbReference type="InterPro" id="IPR039420">
    <property type="entry name" value="WalR-like"/>
</dbReference>
<gene>
    <name evidence="5" type="ORF">FDA94_09050</name>
</gene>
<feature type="domain" description="Response regulatory" evidence="4">
    <location>
        <begin position="3"/>
        <end position="119"/>
    </location>
</feature>
<dbReference type="Pfam" id="PF00196">
    <property type="entry name" value="GerE"/>
    <property type="match status" value="1"/>
</dbReference>
<comment type="caution">
    <text evidence="5">The sequence shown here is derived from an EMBL/GenBank/DDBJ whole genome shotgun (WGS) entry which is preliminary data.</text>
</comment>
<proteinExistence type="predicted"/>
<dbReference type="PROSITE" id="PS00622">
    <property type="entry name" value="HTH_LUXR_1"/>
    <property type="match status" value="1"/>
</dbReference>
<keyword evidence="1" id="KW-0238">DNA-binding</keyword>
<feature type="modified residue" description="4-aspartylphosphate" evidence="2">
    <location>
        <position position="54"/>
    </location>
</feature>
<dbReference type="Gene3D" id="3.40.50.2300">
    <property type="match status" value="1"/>
</dbReference>
<accession>A0A4U3MMY1</accession>
<dbReference type="PROSITE" id="PS50110">
    <property type="entry name" value="RESPONSE_REGULATORY"/>
    <property type="match status" value="1"/>
</dbReference>
<evidence type="ECO:0000313" key="6">
    <source>
        <dbReference type="Proteomes" id="UP000308705"/>
    </source>
</evidence>
<dbReference type="InterPro" id="IPR001789">
    <property type="entry name" value="Sig_transdc_resp-reg_receiver"/>
</dbReference>
<keyword evidence="2" id="KW-0597">Phosphoprotein</keyword>
<dbReference type="RefSeq" id="WP_137246585.1">
    <property type="nucleotide sequence ID" value="NZ_SZQA01000006.1"/>
</dbReference>
<dbReference type="InterPro" id="IPR011006">
    <property type="entry name" value="CheY-like_superfamily"/>
</dbReference>
<dbReference type="GO" id="GO:0006355">
    <property type="term" value="P:regulation of DNA-templated transcription"/>
    <property type="evidence" value="ECO:0007669"/>
    <property type="project" value="InterPro"/>
</dbReference>
<dbReference type="PRINTS" id="PR00038">
    <property type="entry name" value="HTHLUXR"/>
</dbReference>
<evidence type="ECO:0000256" key="2">
    <source>
        <dbReference type="PROSITE-ProRule" id="PRU00169"/>
    </source>
</evidence>
<organism evidence="5 6">
    <name type="scientific">Herbidospora galbida</name>
    <dbReference type="NCBI Taxonomy" id="2575442"/>
    <lineage>
        <taxon>Bacteria</taxon>
        <taxon>Bacillati</taxon>
        <taxon>Actinomycetota</taxon>
        <taxon>Actinomycetes</taxon>
        <taxon>Streptosporangiales</taxon>
        <taxon>Streptosporangiaceae</taxon>
        <taxon>Herbidospora</taxon>
    </lineage>
</organism>
<dbReference type="PANTHER" id="PTHR43214:SF42">
    <property type="entry name" value="TRANSCRIPTIONAL REGULATORY PROTEIN DESR"/>
    <property type="match status" value="1"/>
</dbReference>
<dbReference type="SUPFAM" id="SSF46894">
    <property type="entry name" value="C-terminal effector domain of the bipartite response regulators"/>
    <property type="match status" value="1"/>
</dbReference>
<dbReference type="InterPro" id="IPR000792">
    <property type="entry name" value="Tscrpt_reg_LuxR_C"/>
</dbReference>
<dbReference type="Proteomes" id="UP000308705">
    <property type="component" value="Unassembled WGS sequence"/>
</dbReference>
<name>A0A4U3MMY1_9ACTN</name>
<dbReference type="Pfam" id="PF00072">
    <property type="entry name" value="Response_reg"/>
    <property type="match status" value="1"/>
</dbReference>
<dbReference type="PROSITE" id="PS50043">
    <property type="entry name" value="HTH_LUXR_2"/>
    <property type="match status" value="1"/>
</dbReference>
<keyword evidence="6" id="KW-1185">Reference proteome</keyword>
<evidence type="ECO:0000256" key="1">
    <source>
        <dbReference type="ARBA" id="ARBA00023125"/>
    </source>
</evidence>
<evidence type="ECO:0000259" key="4">
    <source>
        <dbReference type="PROSITE" id="PS50110"/>
    </source>
</evidence>
<evidence type="ECO:0000313" key="5">
    <source>
        <dbReference type="EMBL" id="TKK89527.1"/>
    </source>
</evidence>
<dbReference type="PANTHER" id="PTHR43214">
    <property type="entry name" value="TWO-COMPONENT RESPONSE REGULATOR"/>
    <property type="match status" value="1"/>
</dbReference>
<evidence type="ECO:0000259" key="3">
    <source>
        <dbReference type="PROSITE" id="PS50043"/>
    </source>
</evidence>